<evidence type="ECO:0000256" key="1">
    <source>
        <dbReference type="ARBA" id="ARBA00023186"/>
    </source>
</evidence>
<organism evidence="6 7">
    <name type="scientific">Claviceps pazoutovae</name>
    <dbReference type="NCBI Taxonomy" id="1649127"/>
    <lineage>
        <taxon>Eukaryota</taxon>
        <taxon>Fungi</taxon>
        <taxon>Dikarya</taxon>
        <taxon>Ascomycota</taxon>
        <taxon>Pezizomycotina</taxon>
        <taxon>Sordariomycetes</taxon>
        <taxon>Hypocreomycetidae</taxon>
        <taxon>Hypocreales</taxon>
        <taxon>Clavicipitaceae</taxon>
        <taxon>Claviceps</taxon>
    </lineage>
</organism>
<dbReference type="InterPro" id="IPR022577">
    <property type="entry name" value="TBCD_C"/>
</dbReference>
<feature type="domain" description="Tubulin-folding cofactor D C-terminal" evidence="4">
    <location>
        <begin position="1000"/>
        <end position="1178"/>
    </location>
</feature>
<dbReference type="Pfam" id="PF25767">
    <property type="entry name" value="ARM_TBCD_2nd"/>
    <property type="match status" value="1"/>
</dbReference>
<feature type="repeat" description="HEAT" evidence="2">
    <location>
        <begin position="383"/>
        <end position="420"/>
    </location>
</feature>
<dbReference type="PANTHER" id="PTHR12658:SF0">
    <property type="entry name" value="TUBULIN-SPECIFIC CHAPERONE D"/>
    <property type="match status" value="1"/>
</dbReference>
<dbReference type="PROSITE" id="PS50077">
    <property type="entry name" value="HEAT_REPEAT"/>
    <property type="match status" value="1"/>
</dbReference>
<evidence type="ECO:0008006" key="8">
    <source>
        <dbReference type="Google" id="ProtNLM"/>
    </source>
</evidence>
<dbReference type="InterPro" id="IPR033162">
    <property type="entry name" value="TBCD"/>
</dbReference>
<dbReference type="Gene3D" id="1.25.10.10">
    <property type="entry name" value="Leucine-rich Repeat Variant"/>
    <property type="match status" value="2"/>
</dbReference>
<dbReference type="InterPro" id="IPR058033">
    <property type="entry name" value="ARM_TBCD_2nd"/>
</dbReference>
<keyword evidence="1" id="KW-0143">Chaperone</keyword>
<evidence type="ECO:0000256" key="2">
    <source>
        <dbReference type="PROSITE-ProRule" id="PRU00103"/>
    </source>
</evidence>
<evidence type="ECO:0000256" key="3">
    <source>
        <dbReference type="SAM" id="MobiDB-lite"/>
    </source>
</evidence>
<dbReference type="Proteomes" id="UP000706124">
    <property type="component" value="Unassembled WGS sequence"/>
</dbReference>
<evidence type="ECO:0000313" key="6">
    <source>
        <dbReference type="EMBL" id="KAG5935960.1"/>
    </source>
</evidence>
<dbReference type="GO" id="GO:0007021">
    <property type="term" value="P:tubulin complex assembly"/>
    <property type="evidence" value="ECO:0007669"/>
    <property type="project" value="InterPro"/>
</dbReference>
<dbReference type="InterPro" id="IPR016024">
    <property type="entry name" value="ARM-type_fold"/>
</dbReference>
<dbReference type="Pfam" id="PF12612">
    <property type="entry name" value="TFCD_C"/>
    <property type="match status" value="1"/>
</dbReference>
<evidence type="ECO:0000313" key="7">
    <source>
        <dbReference type="Proteomes" id="UP000706124"/>
    </source>
</evidence>
<evidence type="ECO:0000259" key="4">
    <source>
        <dbReference type="Pfam" id="PF12612"/>
    </source>
</evidence>
<keyword evidence="7" id="KW-1185">Reference proteome</keyword>
<dbReference type="GO" id="GO:0007023">
    <property type="term" value="P:post-chaperonin tubulin folding pathway"/>
    <property type="evidence" value="ECO:0007669"/>
    <property type="project" value="InterPro"/>
</dbReference>
<dbReference type="PANTHER" id="PTHR12658">
    <property type="entry name" value="BETA-TUBULIN COFACTOR D"/>
    <property type="match status" value="1"/>
</dbReference>
<dbReference type="GO" id="GO:0048487">
    <property type="term" value="F:beta-tubulin binding"/>
    <property type="evidence" value="ECO:0007669"/>
    <property type="project" value="InterPro"/>
</dbReference>
<feature type="region of interest" description="Disordered" evidence="3">
    <location>
        <begin position="151"/>
        <end position="175"/>
    </location>
</feature>
<gene>
    <name evidence="6" type="ORF">E4U60_002860</name>
</gene>
<dbReference type="SUPFAM" id="SSF48371">
    <property type="entry name" value="ARM repeat"/>
    <property type="match status" value="1"/>
</dbReference>
<name>A0A9P7MAL3_9HYPO</name>
<reference evidence="6 7" key="1">
    <citation type="journal article" date="2020" name="bioRxiv">
        <title>Whole genome comparisons of ergot fungi reveals the divergence and evolution of species within the genus Claviceps are the result of varying mechanisms driving genome evolution and host range expansion.</title>
        <authorList>
            <person name="Wyka S.A."/>
            <person name="Mondo S.J."/>
            <person name="Liu M."/>
            <person name="Dettman J."/>
            <person name="Nalam V."/>
            <person name="Broders K.D."/>
        </authorList>
    </citation>
    <scope>NUCLEOTIDE SEQUENCE [LARGE SCALE GENOMIC DNA]</scope>
    <source>
        <strain evidence="6 7">CCC 1485</strain>
    </source>
</reference>
<feature type="domain" description="Tubulin-folding cofactor D ARM repeats" evidence="5">
    <location>
        <begin position="367"/>
        <end position="588"/>
    </location>
</feature>
<dbReference type="Pfam" id="PF23579">
    <property type="entry name" value="ARM_TBCD"/>
    <property type="match status" value="1"/>
</dbReference>
<accession>A0A9P7MAL3</accession>
<dbReference type="InterPro" id="IPR011989">
    <property type="entry name" value="ARM-like"/>
</dbReference>
<dbReference type="OrthoDB" id="10253476at2759"/>
<feature type="compositionally biased region" description="Basic and acidic residues" evidence="3">
    <location>
        <begin position="155"/>
        <end position="175"/>
    </location>
</feature>
<evidence type="ECO:0000259" key="5">
    <source>
        <dbReference type="Pfam" id="PF25767"/>
    </source>
</evidence>
<dbReference type="GO" id="GO:0005096">
    <property type="term" value="F:GTPase activator activity"/>
    <property type="evidence" value="ECO:0007669"/>
    <property type="project" value="InterPro"/>
</dbReference>
<dbReference type="InterPro" id="IPR021133">
    <property type="entry name" value="HEAT_type_2"/>
</dbReference>
<protein>
    <recommendedName>
        <fullName evidence="8">Tubulin-specific chaperone D C-terminal domain-containing protein</fullName>
    </recommendedName>
</protein>
<comment type="caution">
    <text evidence="6">The sequence shown here is derived from an EMBL/GenBank/DDBJ whole genome shotgun (WGS) entry which is preliminary data.</text>
</comment>
<dbReference type="EMBL" id="SRPO01000235">
    <property type="protein sequence ID" value="KAG5935960.1"/>
    <property type="molecule type" value="Genomic_DNA"/>
</dbReference>
<sequence length="1289" mass="140819">MDAPEADHDIKLQKISGDLIADLDHGLKTTLRKADGHEGGTHVRSLVPARETWKSTTLVLDMFQELPQLLDPCLPKWIPLLAESYLEYAQTRRHRVRPTAKQSSLLVPVDYAISRILYAFCKVRGEKVIVRFLNVETKYLEVLLTAMEEAEEREESGAEEKIEGDTNKNEEQKVDVQHKAAPWEWEQRYVVLLWLSHLLLAPFDLSTISTLDMEDASLPSIDGLTWPQNLPGITTRVIPLAIKYLASPGKEKDAAKALLVRVAMRRDMQQLGVLDALVRWAMASLRPKKGEPLKSTYFYLGLLSFLAGVLRSAAETSDMDAYLAPIFHCVHDITLAENDMSRSIIKLAVVRKMILKVVRSVTVSVLRQRQQTTLANTEMVETAIGYLLESVSDNDTPVRLSASKALSIITLKLDPDMASQVVDAVLESLNKNVLWTEPCRHGGKPTRNLSSVNNLEWHGLILTLSHLLYRRSPPANQLSDIIHALLLGLSFEQRSTSGGSVGANVRDAACFGIWALARRYTTQELLSVPTTSVFAAKAHPTMSSILQVLGTELVVTASLDSAGNIRRGASAALQELIGRHPDTVERGIEVVQTVDYHMVARRSRAVQEVATKAAILSGQYGEALVDGLLAWRGIGDADAQSRRVAGGAFGTLIAELSLLDGKNCCWPRFSSSIDSIMAHLKSLAKRQVEERHGLLLCFASLLDRLAEMIQKKGIEGLSSTEQQQQSFLVQQSLSCVAEILEDCHVTDYRRPENIAEAASYLVASTLPILQIACAIDPSILPLYPGHISLSASRVREYTNTFTKHQPTDWAANGAAASGTRLITALQHVIPKWLSRNEAETVEPVSEAGLVLLLCSAPETRGAILEEWATMVGTKPTARTAVTGQGYFRALALAQPLAAEERTRTQHTGQPDLACQALLDRWAQDPDVDVRVTIMQSLIRGSLLHAEARTFLALLADGLNDYTTNARGDVGSHVRVQALRAVRSLWEKGAGEVMGESLRRLFPYTLRLSVEKLDRVRAEGQAVLGLMMEESAAKTFQSLTFSSKAYFATLLSLASSVSLSDKFRDASQDQDQDRTTWMAELLSGYVTSADTGNDDLVIASRAALTEFCQASQHNLDLVCRSLVQNLRTFATQDRIAVPTLEIVAFLFHVGQFPAAKGVDLRQVCLLTQKAGYKTGSIRKLLACAKVYGGIASFSSVGGDGGLSAEAPAPAPAAPAALADGVQAGIDEARRRLGALMSHPWPRVRSVAVDEMWGVTGFCDGEGSAKLTGADWSAAGREQIRTVVRALGMSD</sequence>
<dbReference type="GO" id="GO:0000226">
    <property type="term" value="P:microtubule cytoskeleton organization"/>
    <property type="evidence" value="ECO:0007669"/>
    <property type="project" value="TreeGrafter"/>
</dbReference>
<proteinExistence type="predicted"/>